<evidence type="ECO:0000256" key="1">
    <source>
        <dbReference type="ARBA" id="ARBA00023015"/>
    </source>
</evidence>
<name>A0ABV7WSD4_9GAMM</name>
<dbReference type="EMBL" id="JBHRYN010000012">
    <property type="protein sequence ID" value="MFC3702111.1"/>
    <property type="molecule type" value="Genomic_DNA"/>
</dbReference>
<dbReference type="InterPro" id="IPR018488">
    <property type="entry name" value="cNMP-bd_CS"/>
</dbReference>
<dbReference type="PROSITE" id="PS51063">
    <property type="entry name" value="HTH_CRP_2"/>
    <property type="match status" value="1"/>
</dbReference>
<dbReference type="Proteomes" id="UP001595710">
    <property type="component" value="Unassembled WGS sequence"/>
</dbReference>
<dbReference type="SMART" id="SM00100">
    <property type="entry name" value="cNMP"/>
    <property type="match status" value="1"/>
</dbReference>
<dbReference type="SUPFAM" id="SSF46785">
    <property type="entry name" value="Winged helix' DNA-binding domain"/>
    <property type="match status" value="1"/>
</dbReference>
<dbReference type="Pfam" id="PF13545">
    <property type="entry name" value="HTH_Crp_2"/>
    <property type="match status" value="1"/>
</dbReference>
<reference evidence="7" key="1">
    <citation type="journal article" date="2019" name="Int. J. Syst. Evol. Microbiol.">
        <title>The Global Catalogue of Microorganisms (GCM) 10K type strain sequencing project: providing services to taxonomists for standard genome sequencing and annotation.</title>
        <authorList>
            <consortium name="The Broad Institute Genomics Platform"/>
            <consortium name="The Broad Institute Genome Sequencing Center for Infectious Disease"/>
            <person name="Wu L."/>
            <person name="Ma J."/>
        </authorList>
    </citation>
    <scope>NUCLEOTIDE SEQUENCE [LARGE SCALE GENOMIC DNA]</scope>
    <source>
        <strain evidence="7">CECT 8288</strain>
    </source>
</reference>
<proteinExistence type="predicted"/>
<dbReference type="RefSeq" id="WP_290281562.1">
    <property type="nucleotide sequence ID" value="NZ_JAUFQI010000001.1"/>
</dbReference>
<dbReference type="InterPro" id="IPR036388">
    <property type="entry name" value="WH-like_DNA-bd_sf"/>
</dbReference>
<dbReference type="InterPro" id="IPR018490">
    <property type="entry name" value="cNMP-bd_dom_sf"/>
</dbReference>
<dbReference type="CDD" id="cd00038">
    <property type="entry name" value="CAP_ED"/>
    <property type="match status" value="1"/>
</dbReference>
<dbReference type="Gene3D" id="2.60.120.10">
    <property type="entry name" value="Jelly Rolls"/>
    <property type="match status" value="1"/>
</dbReference>
<protein>
    <submittedName>
        <fullName evidence="6">Crp/Fnr family transcriptional regulator</fullName>
    </submittedName>
</protein>
<evidence type="ECO:0000256" key="3">
    <source>
        <dbReference type="ARBA" id="ARBA00023163"/>
    </source>
</evidence>
<dbReference type="InterPro" id="IPR050397">
    <property type="entry name" value="Env_Response_Regulators"/>
</dbReference>
<keyword evidence="1" id="KW-0805">Transcription regulation</keyword>
<dbReference type="PANTHER" id="PTHR24567">
    <property type="entry name" value="CRP FAMILY TRANSCRIPTIONAL REGULATORY PROTEIN"/>
    <property type="match status" value="1"/>
</dbReference>
<feature type="domain" description="Cyclic nucleotide-binding" evidence="4">
    <location>
        <begin position="9"/>
        <end position="117"/>
    </location>
</feature>
<keyword evidence="7" id="KW-1185">Reference proteome</keyword>
<evidence type="ECO:0000259" key="4">
    <source>
        <dbReference type="PROSITE" id="PS50042"/>
    </source>
</evidence>
<dbReference type="Pfam" id="PF00027">
    <property type="entry name" value="cNMP_binding"/>
    <property type="match status" value="1"/>
</dbReference>
<evidence type="ECO:0000259" key="5">
    <source>
        <dbReference type="PROSITE" id="PS51063"/>
    </source>
</evidence>
<evidence type="ECO:0000313" key="6">
    <source>
        <dbReference type="EMBL" id="MFC3702111.1"/>
    </source>
</evidence>
<dbReference type="InterPro" id="IPR012318">
    <property type="entry name" value="HTH_CRP"/>
</dbReference>
<dbReference type="InterPro" id="IPR014710">
    <property type="entry name" value="RmlC-like_jellyroll"/>
</dbReference>
<dbReference type="SUPFAM" id="SSF51206">
    <property type="entry name" value="cAMP-binding domain-like"/>
    <property type="match status" value="1"/>
</dbReference>
<evidence type="ECO:0000313" key="7">
    <source>
        <dbReference type="Proteomes" id="UP001595710"/>
    </source>
</evidence>
<keyword evidence="3" id="KW-0804">Transcription</keyword>
<gene>
    <name evidence="6" type="ORF">ACFOND_10695</name>
</gene>
<dbReference type="PANTHER" id="PTHR24567:SF68">
    <property type="entry name" value="DNA-BINDING TRANSCRIPTIONAL DUAL REGULATOR CRP"/>
    <property type="match status" value="1"/>
</dbReference>
<dbReference type="SMART" id="SM00419">
    <property type="entry name" value="HTH_CRP"/>
    <property type="match status" value="1"/>
</dbReference>
<dbReference type="PRINTS" id="PR00103">
    <property type="entry name" value="CAMPKINASE"/>
</dbReference>
<comment type="caution">
    <text evidence="6">The sequence shown here is derived from an EMBL/GenBank/DDBJ whole genome shotgun (WGS) entry which is preliminary data.</text>
</comment>
<dbReference type="InterPro" id="IPR036390">
    <property type="entry name" value="WH_DNA-bd_sf"/>
</dbReference>
<dbReference type="PROSITE" id="PS50042">
    <property type="entry name" value="CNMP_BINDING_3"/>
    <property type="match status" value="1"/>
</dbReference>
<dbReference type="Gene3D" id="1.10.10.10">
    <property type="entry name" value="Winged helix-like DNA-binding domain superfamily/Winged helix DNA-binding domain"/>
    <property type="match status" value="1"/>
</dbReference>
<feature type="domain" description="HTH crp-type" evidence="5">
    <location>
        <begin position="143"/>
        <end position="216"/>
    </location>
</feature>
<dbReference type="PROSITE" id="PS00889">
    <property type="entry name" value="CNMP_BINDING_2"/>
    <property type="match status" value="1"/>
</dbReference>
<evidence type="ECO:0000256" key="2">
    <source>
        <dbReference type="ARBA" id="ARBA00023125"/>
    </source>
</evidence>
<dbReference type="InterPro" id="IPR000595">
    <property type="entry name" value="cNMP-bd_dom"/>
</dbReference>
<keyword evidence="2" id="KW-0238">DNA-binding</keyword>
<accession>A0ABV7WSD4</accession>
<organism evidence="6 7">
    <name type="scientific">Reinekea marina</name>
    <dbReference type="NCBI Taxonomy" id="1310421"/>
    <lineage>
        <taxon>Bacteria</taxon>
        <taxon>Pseudomonadati</taxon>
        <taxon>Pseudomonadota</taxon>
        <taxon>Gammaproteobacteria</taxon>
        <taxon>Oceanospirillales</taxon>
        <taxon>Saccharospirillaceae</taxon>
        <taxon>Reinekea</taxon>
    </lineage>
</organism>
<sequence>MSILRQHDLFKPLSEELHLAMEQASQQRKYKAGSLIFQRGDPGDRLLIIEAGIIEISLMSQTGRKSILNHLTQGDVLGEIAVFDGEPRSADAYAKTDVVSLEISRSRIHQVFSDSPEALWQLVKVLCGRVRNASTMFETRALTSADTRIARCLLKMADLWGKNEGDTVVIQQHLTQGDLGDLSGLARENVNRHLRKLIQEDYVHYNKGQFSLLNIDRLTRIANQE</sequence>